<sequence length="52" mass="6427">MCRYPVKLMICRILKNKKKKSRKMISRTVKHMMRKNSWNHQLESNLIIQQVR</sequence>
<protein>
    <submittedName>
        <fullName evidence="2">Uncharacterized protein</fullName>
    </submittedName>
</protein>
<dbReference type="EMBL" id="JACTNZ010000004">
    <property type="protein sequence ID" value="KAG5555085.1"/>
    <property type="molecule type" value="Genomic_DNA"/>
</dbReference>
<dbReference type="Proteomes" id="UP000823749">
    <property type="component" value="Chromosome 4"/>
</dbReference>
<evidence type="ECO:0000313" key="1">
    <source>
        <dbReference type="EMBL" id="KAG5555081.1"/>
    </source>
</evidence>
<accession>A0AAV6KR12</accession>
<comment type="caution">
    <text evidence="2">The sequence shown here is derived from an EMBL/GenBank/DDBJ whole genome shotgun (WGS) entry which is preliminary data.</text>
</comment>
<evidence type="ECO:0000313" key="3">
    <source>
        <dbReference type="Proteomes" id="UP000823749"/>
    </source>
</evidence>
<keyword evidence="3" id="KW-1185">Reference proteome</keyword>
<name>A0AAV6KR12_9ERIC</name>
<dbReference type="AlphaFoldDB" id="A0AAV6KR12"/>
<reference evidence="2" key="1">
    <citation type="submission" date="2020-08" db="EMBL/GenBank/DDBJ databases">
        <title>Plant Genome Project.</title>
        <authorList>
            <person name="Zhang R.-G."/>
        </authorList>
    </citation>
    <scope>NUCLEOTIDE SEQUENCE</scope>
    <source>
        <strain evidence="2">WSP0</strain>
        <tissue evidence="2">Leaf</tissue>
    </source>
</reference>
<dbReference type="EMBL" id="JACTNZ010000004">
    <property type="protein sequence ID" value="KAG5555081.1"/>
    <property type="molecule type" value="Genomic_DNA"/>
</dbReference>
<proteinExistence type="predicted"/>
<evidence type="ECO:0000313" key="2">
    <source>
        <dbReference type="EMBL" id="KAG5555085.1"/>
    </source>
</evidence>
<gene>
    <name evidence="1" type="ORF">RHGRI_012571</name>
    <name evidence="2" type="ORF">RHGRI_012575</name>
</gene>
<organism evidence="2 3">
    <name type="scientific">Rhododendron griersonianum</name>
    <dbReference type="NCBI Taxonomy" id="479676"/>
    <lineage>
        <taxon>Eukaryota</taxon>
        <taxon>Viridiplantae</taxon>
        <taxon>Streptophyta</taxon>
        <taxon>Embryophyta</taxon>
        <taxon>Tracheophyta</taxon>
        <taxon>Spermatophyta</taxon>
        <taxon>Magnoliopsida</taxon>
        <taxon>eudicotyledons</taxon>
        <taxon>Gunneridae</taxon>
        <taxon>Pentapetalae</taxon>
        <taxon>asterids</taxon>
        <taxon>Ericales</taxon>
        <taxon>Ericaceae</taxon>
        <taxon>Ericoideae</taxon>
        <taxon>Rhodoreae</taxon>
        <taxon>Rhododendron</taxon>
    </lineage>
</organism>